<dbReference type="RefSeq" id="WP_235313668.1">
    <property type="nucleotide sequence ID" value="NZ_JAKGAS010000009.1"/>
</dbReference>
<reference evidence="6 7" key="1">
    <citation type="submission" date="2022-01" db="EMBL/GenBank/DDBJ databases">
        <title>Paraglaciecola sp. G1-23.</title>
        <authorList>
            <person name="Jin M.S."/>
            <person name="Han D.M."/>
            <person name="Kim H.M."/>
            <person name="Jeon C.O."/>
        </authorList>
    </citation>
    <scope>NUCLEOTIDE SEQUENCE [LARGE SCALE GENOMIC DNA]</scope>
    <source>
        <strain evidence="6 7">G1-23</strain>
    </source>
</reference>
<dbReference type="Pfam" id="PF12833">
    <property type="entry name" value="HTH_18"/>
    <property type="match status" value="1"/>
</dbReference>
<dbReference type="InterPro" id="IPR020449">
    <property type="entry name" value="Tscrpt_reg_AraC-type_HTH"/>
</dbReference>
<protein>
    <submittedName>
        <fullName evidence="6">Helix-turn-helix transcriptional regulator</fullName>
    </submittedName>
</protein>
<evidence type="ECO:0000256" key="2">
    <source>
        <dbReference type="ARBA" id="ARBA00023125"/>
    </source>
</evidence>
<dbReference type="EMBL" id="JAKGAS010000009">
    <property type="protein sequence ID" value="MCF2949564.1"/>
    <property type="molecule type" value="Genomic_DNA"/>
</dbReference>
<dbReference type="PANTHER" id="PTHR43280">
    <property type="entry name" value="ARAC-FAMILY TRANSCRIPTIONAL REGULATOR"/>
    <property type="match status" value="1"/>
</dbReference>
<accession>A0ABS9DA01</accession>
<sequence length="388" mass="44738">MLQFYKKAFVIFISLLLVTAVIGYIATNTTFLNSKLIPIENSEFSWHAQTATDAVDGGKSSVSIIDSLFSLNFNMNLSSSVKYPVAMTELVFADTSGKQSFVDLSRFTSITFRAKCAPSNVITFALYTVDESITTFDDNRSYRISTSYFSCERNWQEFEIDLTRLETPEWWYKWYNHELSKQEYKLNKTVRLSFGSSIQSPLEQLSNIHVSELELHGRDWMFLYLFIAFITLTWIACIIWVHKEYTKALLADLKQKLQKDRPLVAYQQLSIEPQKNKEASTILRYMATEYANADLQLDTMVQNTGINRNKINELLKSELGYTFSAYLNKLRLTEAARLLSSQNMANVSEIAYSVGYKNVPYFNKLFKLEYGCSPKKFKDTYLEGNGEE</sequence>
<gene>
    <name evidence="6" type="ORF">L0668_15695</name>
</gene>
<name>A0ABS9DA01_9ALTE</name>
<dbReference type="SUPFAM" id="SSF49785">
    <property type="entry name" value="Galactose-binding domain-like"/>
    <property type="match status" value="1"/>
</dbReference>
<dbReference type="PROSITE" id="PS01124">
    <property type="entry name" value="HTH_ARAC_FAMILY_2"/>
    <property type="match status" value="1"/>
</dbReference>
<evidence type="ECO:0000313" key="6">
    <source>
        <dbReference type="EMBL" id="MCF2949564.1"/>
    </source>
</evidence>
<dbReference type="PRINTS" id="PR00032">
    <property type="entry name" value="HTHARAC"/>
</dbReference>
<dbReference type="InterPro" id="IPR008979">
    <property type="entry name" value="Galactose-bd-like_sf"/>
</dbReference>
<dbReference type="Proteomes" id="UP001521137">
    <property type="component" value="Unassembled WGS sequence"/>
</dbReference>
<proteinExistence type="predicted"/>
<keyword evidence="7" id="KW-1185">Reference proteome</keyword>
<keyword evidence="3" id="KW-0804">Transcription</keyword>
<keyword evidence="4" id="KW-1133">Transmembrane helix</keyword>
<dbReference type="PANTHER" id="PTHR43280:SF27">
    <property type="entry name" value="TRANSCRIPTIONAL REGULATOR MTLR"/>
    <property type="match status" value="1"/>
</dbReference>
<evidence type="ECO:0000313" key="7">
    <source>
        <dbReference type="Proteomes" id="UP001521137"/>
    </source>
</evidence>
<dbReference type="SMART" id="SM00342">
    <property type="entry name" value="HTH_ARAC"/>
    <property type="match status" value="1"/>
</dbReference>
<comment type="caution">
    <text evidence="6">The sequence shown here is derived from an EMBL/GenBank/DDBJ whole genome shotgun (WGS) entry which is preliminary data.</text>
</comment>
<evidence type="ECO:0000256" key="1">
    <source>
        <dbReference type="ARBA" id="ARBA00023015"/>
    </source>
</evidence>
<dbReference type="SUPFAM" id="SSF46689">
    <property type="entry name" value="Homeodomain-like"/>
    <property type="match status" value="1"/>
</dbReference>
<keyword evidence="4" id="KW-0812">Transmembrane</keyword>
<feature type="domain" description="HTH araC/xylS-type" evidence="5">
    <location>
        <begin position="280"/>
        <end position="380"/>
    </location>
</feature>
<organism evidence="6 7">
    <name type="scientific">Paraglaciecola algarum</name>
    <dbReference type="NCBI Taxonomy" id="3050085"/>
    <lineage>
        <taxon>Bacteria</taxon>
        <taxon>Pseudomonadati</taxon>
        <taxon>Pseudomonadota</taxon>
        <taxon>Gammaproteobacteria</taxon>
        <taxon>Alteromonadales</taxon>
        <taxon>Alteromonadaceae</taxon>
        <taxon>Paraglaciecola</taxon>
    </lineage>
</organism>
<dbReference type="InterPro" id="IPR018060">
    <property type="entry name" value="HTH_AraC"/>
</dbReference>
<evidence type="ECO:0000256" key="3">
    <source>
        <dbReference type="ARBA" id="ARBA00023163"/>
    </source>
</evidence>
<dbReference type="InterPro" id="IPR009057">
    <property type="entry name" value="Homeodomain-like_sf"/>
</dbReference>
<evidence type="ECO:0000256" key="4">
    <source>
        <dbReference type="SAM" id="Phobius"/>
    </source>
</evidence>
<dbReference type="PROSITE" id="PS00041">
    <property type="entry name" value="HTH_ARAC_FAMILY_1"/>
    <property type="match status" value="1"/>
</dbReference>
<feature type="transmembrane region" description="Helical" evidence="4">
    <location>
        <begin position="220"/>
        <end position="241"/>
    </location>
</feature>
<dbReference type="Gene3D" id="1.10.10.60">
    <property type="entry name" value="Homeodomain-like"/>
    <property type="match status" value="2"/>
</dbReference>
<dbReference type="InterPro" id="IPR018062">
    <property type="entry name" value="HTH_AraC-typ_CS"/>
</dbReference>
<keyword evidence="4" id="KW-0472">Membrane</keyword>
<keyword evidence="1" id="KW-0805">Transcription regulation</keyword>
<evidence type="ECO:0000259" key="5">
    <source>
        <dbReference type="PROSITE" id="PS01124"/>
    </source>
</evidence>
<keyword evidence="2" id="KW-0238">DNA-binding</keyword>